<dbReference type="SUPFAM" id="SSF50998">
    <property type="entry name" value="Quinoprotein alcohol dehydrogenase-like"/>
    <property type="match status" value="1"/>
</dbReference>
<gene>
    <name evidence="1" type="ORF">MGMO_57c00120</name>
</gene>
<dbReference type="InterPro" id="IPR011047">
    <property type="entry name" value="Quinoprotein_ADH-like_sf"/>
</dbReference>
<dbReference type="OrthoDB" id="5557059at2"/>
<dbReference type="eggNOG" id="ENOG5031N6B">
    <property type="taxonomic scope" value="Bacteria"/>
</dbReference>
<keyword evidence="2" id="KW-1185">Reference proteome</keyword>
<dbReference type="STRING" id="1116472.MGMO_57c00120"/>
<evidence type="ECO:0008006" key="3">
    <source>
        <dbReference type="Google" id="ProtNLM"/>
    </source>
</evidence>
<dbReference type="InterPro" id="IPR015943">
    <property type="entry name" value="WD40/YVTN_repeat-like_dom_sf"/>
</dbReference>
<dbReference type="Proteomes" id="UP000017842">
    <property type="component" value="Unassembled WGS sequence"/>
</dbReference>
<name>V5C1S3_9GAMM</name>
<organism evidence="1 2">
    <name type="scientific">Methyloglobulus morosus KoM1</name>
    <dbReference type="NCBI Taxonomy" id="1116472"/>
    <lineage>
        <taxon>Bacteria</taxon>
        <taxon>Pseudomonadati</taxon>
        <taxon>Pseudomonadota</taxon>
        <taxon>Gammaproteobacteria</taxon>
        <taxon>Methylococcales</taxon>
        <taxon>Methylococcaceae</taxon>
        <taxon>Methyloglobulus</taxon>
    </lineage>
</organism>
<dbReference type="EMBL" id="AYLO01000055">
    <property type="protein sequence ID" value="ESS72432.1"/>
    <property type="molecule type" value="Genomic_DNA"/>
</dbReference>
<dbReference type="PROSITE" id="PS51257">
    <property type="entry name" value="PROKAR_LIPOPROTEIN"/>
    <property type="match status" value="1"/>
</dbReference>
<dbReference type="PATRIC" id="fig|1116472.3.peg.1760"/>
<dbReference type="AlphaFoldDB" id="V5C1S3"/>
<reference evidence="1 2" key="1">
    <citation type="journal article" date="2013" name="Genome Announc.">
        <title>Draft Genome Sequence of the Methanotrophic Gammaproteobacterium Methyloglobulus morosus DSM 22980 Strain KoM1.</title>
        <authorList>
            <person name="Poehlein A."/>
            <person name="Deutzmann J.S."/>
            <person name="Daniel R."/>
            <person name="Simeonova D.D."/>
        </authorList>
    </citation>
    <scope>NUCLEOTIDE SEQUENCE [LARGE SCALE GENOMIC DNA]</scope>
    <source>
        <strain evidence="1 2">KoM1</strain>
    </source>
</reference>
<protein>
    <recommendedName>
        <fullName evidence="3">Pyrrolo-quinoline quinone</fullName>
    </recommendedName>
</protein>
<dbReference type="Gene3D" id="2.130.10.10">
    <property type="entry name" value="YVTN repeat-like/Quinoprotein amine dehydrogenase"/>
    <property type="match status" value="1"/>
</dbReference>
<evidence type="ECO:0000313" key="1">
    <source>
        <dbReference type="EMBL" id="ESS72432.1"/>
    </source>
</evidence>
<dbReference type="RefSeq" id="WP_023494531.1">
    <property type="nucleotide sequence ID" value="NZ_AYLO01000055.1"/>
</dbReference>
<accession>V5C1S3</accession>
<proteinExistence type="predicted"/>
<comment type="caution">
    <text evidence="1">The sequence shown here is derived from an EMBL/GenBank/DDBJ whole genome shotgun (WGS) entry which is preliminary data.</text>
</comment>
<evidence type="ECO:0000313" key="2">
    <source>
        <dbReference type="Proteomes" id="UP000017842"/>
    </source>
</evidence>
<sequence>MKTSESHFPLGFVKVGILVCASFFIVACQVQPVKTEHFRLTKLFPTTASSGVTFDENIIASPLIDLSQGHPLVIAPSSNGVIAALDSETGKLAWEVKAPVPDGQVAQLIATPFIFGDRLFFLFQCSEKGVRTSHRLAVVDLTNKKLDETFPVLVLSAEKPAVDGVSTVKFNPPTAYSHSALKHAAKPGSKWGRLYASFGNAGDTQPFHGWMFEIDMDAWQKLGTKQAVSSILLTTPEAKCPVAMEYGTQELICGGGIWTPGGALLNPVEQGFELLIPTGNGQIDIPRHDYANTIMRVQPDLKFDDGCDKALCKNFDPKQPDRACLASCKNLFVPRPPENDLNLKPSNRECEDKTFGECLAWMDYDLGANSPVIATLKDGSSLVIQPGKEGAVYLIDANHLGTQYDRLQIVEICGAPTDMCKGSWMGMIVTQPVVAYIDDDPVVVIPTFMPDNTHPAGMVALKIIREAGKPKLQKFWQFPNPKSAKALEKFRSHPSLPVISMVADETIVWTVDIGNPGVLYGIRVKDGTVAFEQPLLGTGRQLAAPLLYENTLYMASKLLSTGKVIIEAYRIEAQ</sequence>